<gene>
    <name evidence="1" type="ORF">GY22_00745</name>
</gene>
<proteinExistence type="predicted"/>
<comment type="caution">
    <text evidence="1">The sequence shown here is derived from an EMBL/GenBank/DDBJ whole genome shotgun (WGS) entry which is preliminary data.</text>
</comment>
<keyword evidence="2" id="KW-1185">Reference proteome</keyword>
<protein>
    <submittedName>
        <fullName evidence="1">Uncharacterized protein</fullName>
    </submittedName>
</protein>
<reference evidence="1 2" key="1">
    <citation type="journal article" date="2003" name="Int. J. Syst. Evol. Microbiol.">
        <title>Kocuria polaris sp. nov., an orange-pigmented psychrophilic bacterium isolated from an Antarctic cyanobacterial mat sample.</title>
        <authorList>
            <person name="Reddy G.S."/>
            <person name="Prakash J.S."/>
            <person name="Prabahar V."/>
            <person name="Matsumoto G.I."/>
            <person name="Stackebrandt E."/>
            <person name="Shivaji S."/>
        </authorList>
    </citation>
    <scope>NUCLEOTIDE SEQUENCE [LARGE SCALE GENOMIC DNA]</scope>
    <source>
        <strain evidence="1 2">CMS 76or</strain>
    </source>
</reference>
<dbReference type="RefSeq" id="WP_017834729.1">
    <property type="nucleotide sequence ID" value="NZ_JSUH01000001.1"/>
</dbReference>
<sequence>MDLTHQHPAARAWDLAPGDTFHGRTITAVRGVVGLALSPVAVISFTEDDREHRAQARIGAAHCETHQHYDDIMLSARAWVRTHGLHEGDAVDLDRLRAEVMGAAARN</sequence>
<dbReference type="AlphaFoldDB" id="A0A0A6VYQ5"/>
<organism evidence="1 2">
    <name type="scientific">Kocuria rosea subsp. polaris</name>
    <dbReference type="NCBI Taxonomy" id="136273"/>
    <lineage>
        <taxon>Bacteria</taxon>
        <taxon>Bacillati</taxon>
        <taxon>Actinomycetota</taxon>
        <taxon>Actinomycetes</taxon>
        <taxon>Micrococcales</taxon>
        <taxon>Micrococcaceae</taxon>
        <taxon>Kocuria</taxon>
    </lineage>
</organism>
<dbReference type="OrthoDB" id="9778690at2"/>
<dbReference type="Proteomes" id="UP000030466">
    <property type="component" value="Unassembled WGS sequence"/>
</dbReference>
<evidence type="ECO:0000313" key="2">
    <source>
        <dbReference type="Proteomes" id="UP000030466"/>
    </source>
</evidence>
<accession>A0A0A6VYQ5</accession>
<name>A0A0A6VYQ5_KOCRO</name>
<dbReference type="GeneID" id="64348504"/>
<evidence type="ECO:0000313" key="1">
    <source>
        <dbReference type="EMBL" id="KHD98924.1"/>
    </source>
</evidence>
<dbReference type="EMBL" id="JSUH01000001">
    <property type="protein sequence ID" value="KHD98924.1"/>
    <property type="molecule type" value="Genomic_DNA"/>
</dbReference>